<keyword evidence="3" id="KW-0808">Transferase</keyword>
<dbReference type="GO" id="GO:0004758">
    <property type="term" value="F:serine C-palmitoyltransferase activity"/>
    <property type="evidence" value="ECO:0007669"/>
    <property type="project" value="TreeGrafter"/>
</dbReference>
<dbReference type="Gene3D" id="3.40.640.10">
    <property type="entry name" value="Type I PLP-dependent aspartate aminotransferase-like (Major domain)"/>
    <property type="match status" value="1"/>
</dbReference>
<evidence type="ECO:0000256" key="5">
    <source>
        <dbReference type="SAM" id="Phobius"/>
    </source>
</evidence>
<dbReference type="GO" id="GO:0017059">
    <property type="term" value="C:serine palmitoyltransferase complex"/>
    <property type="evidence" value="ECO:0007669"/>
    <property type="project" value="TreeGrafter"/>
</dbReference>
<evidence type="ECO:0000313" key="8">
    <source>
        <dbReference type="RefSeq" id="XP_011630957.1"/>
    </source>
</evidence>
<dbReference type="AlphaFoldDB" id="A0A6I9VQC1"/>
<dbReference type="Proteomes" id="UP000504615">
    <property type="component" value="Unplaced"/>
</dbReference>
<evidence type="ECO:0000256" key="3">
    <source>
        <dbReference type="ARBA" id="ARBA00022679"/>
    </source>
</evidence>
<accession>A0A6I9VQC1</accession>
<evidence type="ECO:0000256" key="1">
    <source>
        <dbReference type="ARBA" id="ARBA00001933"/>
    </source>
</evidence>
<dbReference type="KEGG" id="pbar:105423027"/>
<dbReference type="PANTHER" id="PTHR13693">
    <property type="entry name" value="CLASS II AMINOTRANSFERASE/8-AMINO-7-OXONONANOATE SYNTHASE"/>
    <property type="match status" value="1"/>
</dbReference>
<organism evidence="7 8">
    <name type="scientific">Pogonomyrmex barbatus</name>
    <name type="common">red harvester ant</name>
    <dbReference type="NCBI Taxonomy" id="144034"/>
    <lineage>
        <taxon>Eukaryota</taxon>
        <taxon>Metazoa</taxon>
        <taxon>Ecdysozoa</taxon>
        <taxon>Arthropoda</taxon>
        <taxon>Hexapoda</taxon>
        <taxon>Insecta</taxon>
        <taxon>Pterygota</taxon>
        <taxon>Neoptera</taxon>
        <taxon>Endopterygota</taxon>
        <taxon>Hymenoptera</taxon>
        <taxon>Apocrita</taxon>
        <taxon>Aculeata</taxon>
        <taxon>Formicoidea</taxon>
        <taxon>Formicidae</taxon>
        <taxon>Myrmicinae</taxon>
        <taxon>Pogonomyrmex</taxon>
    </lineage>
</organism>
<evidence type="ECO:0000313" key="7">
    <source>
        <dbReference type="Proteomes" id="UP000504615"/>
    </source>
</evidence>
<dbReference type="InterPro" id="IPR015424">
    <property type="entry name" value="PyrdxlP-dep_Trfase"/>
</dbReference>
<name>A0A6I9VQC1_9HYME</name>
<dbReference type="InterPro" id="IPR015422">
    <property type="entry name" value="PyrdxlP-dep_Trfase_small"/>
</dbReference>
<feature type="domain" description="Aminotransferase class I/classII large" evidence="6">
    <location>
        <begin position="181"/>
        <end position="262"/>
    </location>
</feature>
<comment type="cofactor">
    <cofactor evidence="1">
        <name>pyridoxal 5'-phosphate</name>
        <dbReference type="ChEBI" id="CHEBI:597326"/>
    </cofactor>
</comment>
<evidence type="ECO:0000256" key="2">
    <source>
        <dbReference type="ARBA" id="ARBA00008392"/>
    </source>
</evidence>
<dbReference type="GO" id="GO:0046512">
    <property type="term" value="P:sphingosine biosynthetic process"/>
    <property type="evidence" value="ECO:0007669"/>
    <property type="project" value="TreeGrafter"/>
</dbReference>
<evidence type="ECO:0000256" key="4">
    <source>
        <dbReference type="ARBA" id="ARBA00023315"/>
    </source>
</evidence>
<dbReference type="SUPFAM" id="SSF53383">
    <property type="entry name" value="PLP-dependent transferases"/>
    <property type="match status" value="1"/>
</dbReference>
<keyword evidence="5" id="KW-0812">Transmembrane</keyword>
<sequence length="280" mass="30972">MMATTTTRLRAVGTCGEEMSPSAEGKTFSAVPPSPLRNGLMSSSIENAGKINGYTLTNNGHVHSHGSTKAKLQRASQSKESFEKVSFITAALTHLGFYILMFLGFINQLFFFPKIATEKNREGYAPLYDNFEKFYLNYVYRRVRDCWNKPICSVPGATVTLKDRITNDYGWTFQFTGTETQCINLGSYNYLGFAEASGKCADESIEMLRKFGCASCSTRLELGTMPIHNELEKLTAKFLGVEDAIVFGMGFATNSLNLPSLVDKNCLSRSKRGIVNSALI</sequence>
<dbReference type="GO" id="GO:0016020">
    <property type="term" value="C:membrane"/>
    <property type="evidence" value="ECO:0007669"/>
    <property type="project" value="GOC"/>
</dbReference>
<comment type="similarity">
    <text evidence="2">Belongs to the class-II pyridoxal-phosphate-dependent aminotransferase family.</text>
</comment>
<dbReference type="CTD" id="34910"/>
<keyword evidence="5" id="KW-1133">Transmembrane helix</keyword>
<dbReference type="Gene3D" id="3.90.1150.10">
    <property type="entry name" value="Aspartate Aminotransferase, domain 1"/>
    <property type="match status" value="1"/>
</dbReference>
<dbReference type="InterPro" id="IPR004839">
    <property type="entry name" value="Aminotransferase_I/II_large"/>
</dbReference>
<proteinExistence type="inferred from homology"/>
<evidence type="ECO:0000259" key="6">
    <source>
        <dbReference type="Pfam" id="PF00155"/>
    </source>
</evidence>
<dbReference type="GO" id="GO:0046513">
    <property type="term" value="P:ceramide biosynthetic process"/>
    <property type="evidence" value="ECO:0007669"/>
    <property type="project" value="TreeGrafter"/>
</dbReference>
<protein>
    <submittedName>
        <fullName evidence="8">Serine palmitoyltransferase 2</fullName>
    </submittedName>
</protein>
<keyword evidence="4" id="KW-0012">Acyltransferase</keyword>
<dbReference type="Pfam" id="PF00155">
    <property type="entry name" value="Aminotran_1_2"/>
    <property type="match status" value="1"/>
</dbReference>
<dbReference type="GO" id="GO:0030170">
    <property type="term" value="F:pyridoxal phosphate binding"/>
    <property type="evidence" value="ECO:0007669"/>
    <property type="project" value="InterPro"/>
</dbReference>
<dbReference type="OrthoDB" id="65434at2759"/>
<dbReference type="RefSeq" id="XP_011630957.1">
    <property type="nucleotide sequence ID" value="XM_011632655.2"/>
</dbReference>
<keyword evidence="7" id="KW-1185">Reference proteome</keyword>
<dbReference type="GeneID" id="105423027"/>
<reference evidence="8" key="1">
    <citation type="submission" date="2025-08" db="UniProtKB">
        <authorList>
            <consortium name="RefSeq"/>
        </authorList>
    </citation>
    <scope>IDENTIFICATION</scope>
</reference>
<dbReference type="InterPro" id="IPR015421">
    <property type="entry name" value="PyrdxlP-dep_Trfase_major"/>
</dbReference>
<dbReference type="PANTHER" id="PTHR13693:SF3">
    <property type="entry name" value="LD36009P"/>
    <property type="match status" value="1"/>
</dbReference>
<gene>
    <name evidence="8" type="primary">LOC105423027</name>
</gene>
<dbReference type="InterPro" id="IPR050087">
    <property type="entry name" value="AON_synthase_class-II"/>
</dbReference>
<feature type="transmembrane region" description="Helical" evidence="5">
    <location>
        <begin position="85"/>
        <end position="106"/>
    </location>
</feature>
<keyword evidence="5" id="KW-0472">Membrane</keyword>